<evidence type="ECO:0000256" key="4">
    <source>
        <dbReference type="HAMAP-Rule" id="MF_00745"/>
    </source>
</evidence>
<dbReference type="InterPro" id="IPR035240">
    <property type="entry name" value="SprT_Zn_ribbon"/>
</dbReference>
<sequence length="151" mass="18164">MMSPISDKELYELVNQLSETYFNKPFIDKVQFNARLRTTGGRYIPSRRIIELNPKYVLEFEKEELYGIIKHELCHYHLHIEGKGYGHRDRDFRELLAKTGSPRHCKQLPSEQKRYRYIYECQKCKAVYKRVRKVDVSRYRCGKCRGKLKLV</sequence>
<comment type="cofactor">
    <cofactor evidence="4">
        <name>Zn(2+)</name>
        <dbReference type="ChEBI" id="CHEBI:29105"/>
    </cofactor>
    <text evidence="4">Binds 1 zinc ion.</text>
</comment>
<keyword evidence="3 4" id="KW-0862">Zinc</keyword>
<organism evidence="6 7">
    <name type="scientific">Oceanobacillus sojae</name>
    <dbReference type="NCBI Taxonomy" id="582851"/>
    <lineage>
        <taxon>Bacteria</taxon>
        <taxon>Bacillati</taxon>
        <taxon>Bacillota</taxon>
        <taxon>Bacilli</taxon>
        <taxon>Bacillales</taxon>
        <taxon>Bacillaceae</taxon>
        <taxon>Oceanobacillus</taxon>
    </lineage>
</organism>
<dbReference type="HAMAP" id="MF_00745">
    <property type="entry name" value="SprT_like"/>
    <property type="match status" value="1"/>
</dbReference>
<feature type="active site" evidence="4">
    <location>
        <position position="72"/>
    </location>
</feature>
<protein>
    <recommendedName>
        <fullName evidence="4">Protein SprT-like</fullName>
    </recommendedName>
</protein>
<keyword evidence="2 4" id="KW-0479">Metal-binding</keyword>
<dbReference type="NCBIfam" id="NF003339">
    <property type="entry name" value="PRK04351.1"/>
    <property type="match status" value="1"/>
</dbReference>
<dbReference type="GO" id="GO:0005737">
    <property type="term" value="C:cytoplasm"/>
    <property type="evidence" value="ECO:0007669"/>
    <property type="project" value="UniProtKB-SubCell"/>
</dbReference>
<proteinExistence type="inferred from homology"/>
<dbReference type="GO" id="GO:0006950">
    <property type="term" value="P:response to stress"/>
    <property type="evidence" value="ECO:0007669"/>
    <property type="project" value="UniProtKB-ARBA"/>
</dbReference>
<comment type="caution">
    <text evidence="6">The sequence shown here is derived from an EMBL/GenBank/DDBJ whole genome shotgun (WGS) entry which is preliminary data.</text>
</comment>
<dbReference type="SMART" id="SM00731">
    <property type="entry name" value="SprT"/>
    <property type="match status" value="1"/>
</dbReference>
<dbReference type="Proteomes" id="UP000321558">
    <property type="component" value="Unassembled WGS sequence"/>
</dbReference>
<dbReference type="GO" id="GO:0008270">
    <property type="term" value="F:zinc ion binding"/>
    <property type="evidence" value="ECO:0007669"/>
    <property type="project" value="UniProtKB-UniRule"/>
</dbReference>
<comment type="similarity">
    <text evidence="4">Belongs to the SprT family.</text>
</comment>
<dbReference type="Pfam" id="PF17283">
    <property type="entry name" value="Zn_ribbon_SprT"/>
    <property type="match status" value="1"/>
</dbReference>
<feature type="binding site" evidence="4">
    <location>
        <position position="75"/>
    </location>
    <ligand>
        <name>Zn(2+)</name>
        <dbReference type="ChEBI" id="CHEBI:29105"/>
    </ligand>
</feature>
<dbReference type="Pfam" id="PF10263">
    <property type="entry name" value="SprT-like"/>
    <property type="match status" value="1"/>
</dbReference>
<reference evidence="6 7" key="1">
    <citation type="submission" date="2019-07" db="EMBL/GenBank/DDBJ databases">
        <title>Whole genome shotgun sequence of Oceanobacillus sojae NBRC 105379.</title>
        <authorList>
            <person name="Hosoyama A."/>
            <person name="Uohara A."/>
            <person name="Ohji S."/>
            <person name="Ichikawa N."/>
        </authorList>
    </citation>
    <scope>NUCLEOTIDE SEQUENCE [LARGE SCALE GENOMIC DNA]</scope>
    <source>
        <strain evidence="6 7">NBRC 105379</strain>
    </source>
</reference>
<comment type="subcellular location">
    <subcellularLocation>
        <location evidence="4">Cytoplasm</location>
    </subcellularLocation>
</comment>
<dbReference type="EMBL" id="BJYM01000012">
    <property type="protein sequence ID" value="GEN88200.1"/>
    <property type="molecule type" value="Genomic_DNA"/>
</dbReference>
<feature type="domain" description="SprT-like" evidence="5">
    <location>
        <begin position="8"/>
        <end position="151"/>
    </location>
</feature>
<keyword evidence="7" id="KW-1185">Reference proteome</keyword>
<evidence type="ECO:0000259" key="5">
    <source>
        <dbReference type="SMART" id="SM00731"/>
    </source>
</evidence>
<dbReference type="InterPro" id="IPR006640">
    <property type="entry name" value="SprT-like_domain"/>
</dbReference>
<feature type="binding site" evidence="4">
    <location>
        <position position="71"/>
    </location>
    <ligand>
        <name>Zn(2+)</name>
        <dbReference type="ChEBI" id="CHEBI:29105"/>
    </ligand>
</feature>
<evidence type="ECO:0000313" key="7">
    <source>
        <dbReference type="Proteomes" id="UP000321558"/>
    </source>
</evidence>
<gene>
    <name evidence="6" type="ORF">OSO01_29390</name>
</gene>
<keyword evidence="1 4" id="KW-0963">Cytoplasm</keyword>
<evidence type="ECO:0000256" key="2">
    <source>
        <dbReference type="ARBA" id="ARBA00022723"/>
    </source>
</evidence>
<evidence type="ECO:0000256" key="3">
    <source>
        <dbReference type="ARBA" id="ARBA00022833"/>
    </source>
</evidence>
<evidence type="ECO:0000256" key="1">
    <source>
        <dbReference type="ARBA" id="ARBA00022490"/>
    </source>
</evidence>
<accession>A0A511ZLC4</accession>
<dbReference type="InterPro" id="IPR023524">
    <property type="entry name" value="Uncharacterised_SprT-like"/>
</dbReference>
<dbReference type="AlphaFoldDB" id="A0A511ZLC4"/>
<dbReference type="STRING" id="582851.GCA_900162665_03772"/>
<name>A0A511ZLC4_9BACI</name>
<evidence type="ECO:0000313" key="6">
    <source>
        <dbReference type="EMBL" id="GEN88200.1"/>
    </source>
</evidence>